<dbReference type="Proteomes" id="UP000824132">
    <property type="component" value="Unassembled WGS sequence"/>
</dbReference>
<dbReference type="AlphaFoldDB" id="A0A9D2A777"/>
<feature type="transmembrane region" description="Helical" evidence="6">
    <location>
        <begin position="21"/>
        <end position="45"/>
    </location>
</feature>
<comment type="subcellular location">
    <subcellularLocation>
        <location evidence="1">Cell membrane</location>
        <topology evidence="1">Multi-pass membrane protein</topology>
    </subcellularLocation>
</comment>
<proteinExistence type="predicted"/>
<dbReference type="PANTHER" id="PTHR30294">
    <property type="entry name" value="MEMBRANE COMPONENT OF ABC TRANSPORTER YHHJ-RELATED"/>
    <property type="match status" value="1"/>
</dbReference>
<keyword evidence="2" id="KW-1003">Cell membrane</keyword>
<dbReference type="PANTHER" id="PTHR30294:SF29">
    <property type="entry name" value="MULTIDRUG ABC TRANSPORTER PERMEASE YBHS-RELATED"/>
    <property type="match status" value="1"/>
</dbReference>
<feature type="transmembrane region" description="Helical" evidence="6">
    <location>
        <begin position="227"/>
        <end position="249"/>
    </location>
</feature>
<feature type="transmembrane region" description="Helical" evidence="6">
    <location>
        <begin position="269"/>
        <end position="293"/>
    </location>
</feature>
<feature type="transmembrane region" description="Helical" evidence="6">
    <location>
        <begin position="346"/>
        <end position="371"/>
    </location>
</feature>
<evidence type="ECO:0000313" key="8">
    <source>
        <dbReference type="EMBL" id="HIZ02696.1"/>
    </source>
</evidence>
<evidence type="ECO:0000256" key="1">
    <source>
        <dbReference type="ARBA" id="ARBA00004651"/>
    </source>
</evidence>
<feature type="domain" description="ABC-2 type transporter transmembrane" evidence="7">
    <location>
        <begin position="19"/>
        <end position="370"/>
    </location>
</feature>
<dbReference type="Pfam" id="PF12698">
    <property type="entry name" value="ABC2_membrane_3"/>
    <property type="match status" value="1"/>
</dbReference>
<comment type="caution">
    <text evidence="8">The sequence shown here is derived from an EMBL/GenBank/DDBJ whole genome shotgun (WGS) entry which is preliminary data.</text>
</comment>
<organism evidence="8 9">
    <name type="scientific">Candidatus Borkfalkia avistercoris</name>
    <dbReference type="NCBI Taxonomy" id="2838504"/>
    <lineage>
        <taxon>Bacteria</taxon>
        <taxon>Bacillati</taxon>
        <taxon>Bacillota</taxon>
        <taxon>Clostridia</taxon>
        <taxon>Christensenellales</taxon>
        <taxon>Christensenellaceae</taxon>
        <taxon>Candidatus Borkfalkia</taxon>
    </lineage>
</organism>
<feature type="transmembrane region" description="Helical" evidence="6">
    <location>
        <begin position="305"/>
        <end position="334"/>
    </location>
</feature>
<evidence type="ECO:0000256" key="3">
    <source>
        <dbReference type="ARBA" id="ARBA00022692"/>
    </source>
</evidence>
<dbReference type="EMBL" id="DXCL01000001">
    <property type="protein sequence ID" value="HIZ02696.1"/>
    <property type="molecule type" value="Genomic_DNA"/>
</dbReference>
<reference evidence="8" key="1">
    <citation type="journal article" date="2021" name="PeerJ">
        <title>Extensive microbial diversity within the chicken gut microbiome revealed by metagenomics and culture.</title>
        <authorList>
            <person name="Gilroy R."/>
            <person name="Ravi A."/>
            <person name="Getino M."/>
            <person name="Pursley I."/>
            <person name="Horton D.L."/>
            <person name="Alikhan N.F."/>
            <person name="Baker D."/>
            <person name="Gharbi K."/>
            <person name="Hall N."/>
            <person name="Watson M."/>
            <person name="Adriaenssens E.M."/>
            <person name="Foster-Nyarko E."/>
            <person name="Jarju S."/>
            <person name="Secka A."/>
            <person name="Antonio M."/>
            <person name="Oren A."/>
            <person name="Chaudhuri R.R."/>
            <person name="La Ragione R."/>
            <person name="Hildebrand F."/>
            <person name="Pallen M.J."/>
        </authorList>
    </citation>
    <scope>NUCLEOTIDE SEQUENCE</scope>
    <source>
        <strain evidence="8">CHK187-5294</strain>
    </source>
</reference>
<dbReference type="InterPro" id="IPR013525">
    <property type="entry name" value="ABC2_TM"/>
</dbReference>
<evidence type="ECO:0000259" key="7">
    <source>
        <dbReference type="Pfam" id="PF12698"/>
    </source>
</evidence>
<feature type="transmembrane region" description="Helical" evidence="6">
    <location>
        <begin position="175"/>
        <end position="196"/>
    </location>
</feature>
<reference evidence="8" key="2">
    <citation type="submission" date="2021-04" db="EMBL/GenBank/DDBJ databases">
        <authorList>
            <person name="Gilroy R."/>
        </authorList>
    </citation>
    <scope>NUCLEOTIDE SEQUENCE</scope>
    <source>
        <strain evidence="8">CHK187-5294</strain>
    </source>
</reference>
<name>A0A9D2A777_9FIRM</name>
<keyword evidence="3 6" id="KW-0812">Transmembrane</keyword>
<dbReference type="GO" id="GO:0005886">
    <property type="term" value="C:plasma membrane"/>
    <property type="evidence" value="ECO:0007669"/>
    <property type="project" value="UniProtKB-SubCell"/>
</dbReference>
<dbReference type="Gene3D" id="3.40.1710.10">
    <property type="entry name" value="abc type-2 transporter like domain"/>
    <property type="match status" value="1"/>
</dbReference>
<evidence type="ECO:0000256" key="4">
    <source>
        <dbReference type="ARBA" id="ARBA00022989"/>
    </source>
</evidence>
<evidence type="ECO:0000256" key="5">
    <source>
        <dbReference type="ARBA" id="ARBA00023136"/>
    </source>
</evidence>
<dbReference type="GO" id="GO:0140359">
    <property type="term" value="F:ABC-type transporter activity"/>
    <property type="evidence" value="ECO:0007669"/>
    <property type="project" value="InterPro"/>
</dbReference>
<keyword evidence="4 6" id="KW-1133">Transmembrane helix</keyword>
<gene>
    <name evidence="8" type="ORF">H9727_00250</name>
</gene>
<sequence>MNNILTVIKKEFARFFKDKRLVIGTLLLPGVLIFVLYTLLGSVFYDPNEAYSVLVVHPSASFSALFGEYDSFSLAEIAEDEEEAAKERVKSGEADLLVVLPENFDELLASGGTSPVGQAPNVEIWYDSSSVSSSSAYGTVVSLLDALEDSVSNRFDVNISAGGDLTTAQEAEASYYAMLLPFLILTFLYSGCMGIAPESIAGEKERGTIATLLVTPIKRSQLVIGKIASLSVLSALSAISSFIGTFLAMPRLMGGNIGDAFAAYSAGQFVALFAVMLSAVLIIVSLISIISAYAKSVKEAASLSVPLMILVMLVGLSTMFFTPASPAVFFIPIYNCVQVMAQIFSLRFSAISLLITLASNLVYIALLVWALTKMFKSEKVIFNN</sequence>
<keyword evidence="5 6" id="KW-0472">Membrane</keyword>
<dbReference type="InterPro" id="IPR051449">
    <property type="entry name" value="ABC-2_transporter_component"/>
</dbReference>
<protein>
    <submittedName>
        <fullName evidence="8">ABC transporter permease</fullName>
    </submittedName>
</protein>
<evidence type="ECO:0000313" key="9">
    <source>
        <dbReference type="Proteomes" id="UP000824132"/>
    </source>
</evidence>
<evidence type="ECO:0000256" key="6">
    <source>
        <dbReference type="SAM" id="Phobius"/>
    </source>
</evidence>
<evidence type="ECO:0000256" key="2">
    <source>
        <dbReference type="ARBA" id="ARBA00022475"/>
    </source>
</evidence>
<accession>A0A9D2A777</accession>